<dbReference type="OrthoDB" id="10005880at2"/>
<protein>
    <submittedName>
        <fullName evidence="2">Uncharacterized protein</fullName>
    </submittedName>
</protein>
<feature type="transmembrane region" description="Helical" evidence="1">
    <location>
        <begin position="60"/>
        <end position="80"/>
    </location>
</feature>
<name>M2U501_9SPHN</name>
<proteinExistence type="predicted"/>
<evidence type="ECO:0000313" key="3">
    <source>
        <dbReference type="Proteomes" id="UP000011717"/>
    </source>
</evidence>
<feature type="transmembrane region" description="Helical" evidence="1">
    <location>
        <begin position="6"/>
        <end position="28"/>
    </location>
</feature>
<keyword evidence="3" id="KW-1185">Reference proteome</keyword>
<dbReference type="AlphaFoldDB" id="M2U501"/>
<organism evidence="2 3">
    <name type="scientific">Pacificimonas flava</name>
    <dbReference type="NCBI Taxonomy" id="1234595"/>
    <lineage>
        <taxon>Bacteria</taxon>
        <taxon>Pseudomonadati</taxon>
        <taxon>Pseudomonadota</taxon>
        <taxon>Alphaproteobacteria</taxon>
        <taxon>Sphingomonadales</taxon>
        <taxon>Sphingosinicellaceae</taxon>
        <taxon>Pacificimonas</taxon>
    </lineage>
</organism>
<feature type="transmembrane region" description="Helical" evidence="1">
    <location>
        <begin position="92"/>
        <end position="109"/>
    </location>
</feature>
<gene>
    <name evidence="2" type="ORF">C725_1666</name>
</gene>
<dbReference type="RefSeq" id="WP_008601789.1">
    <property type="nucleotide sequence ID" value="NZ_AMRV01000004.1"/>
</dbReference>
<comment type="caution">
    <text evidence="2">The sequence shown here is derived from an EMBL/GenBank/DDBJ whole genome shotgun (WGS) entry which is preliminary data.</text>
</comment>
<reference evidence="2 3" key="1">
    <citation type="journal article" date="2013" name="Genome Announc.">
        <title>Draft Genome Sequence of Strain JLT2015T, Belonging to the Family Sphingomonadaceae of the Alphaproteobacteria.</title>
        <authorList>
            <person name="Tang K."/>
            <person name="Liu K."/>
            <person name="Li S."/>
            <person name="Jiao N."/>
        </authorList>
    </citation>
    <scope>NUCLEOTIDE SEQUENCE [LARGE SCALE GENOMIC DNA]</scope>
    <source>
        <strain evidence="2 3">JLT2015</strain>
    </source>
</reference>
<sequence>MDDIGIIITVFGALAFVCKSLFDVIGLWQRERTLRAAIKAGGGTVETLLRRPDERSAASLALSGALLIALAVAALAALLWSGEETATDLMPLTLLTLLPGCVYLGAAWLRRRRERRRAGPERALPAE</sequence>
<dbReference type="EMBL" id="AMRV01000004">
    <property type="protein sequence ID" value="EMD83068.1"/>
    <property type="molecule type" value="Genomic_DNA"/>
</dbReference>
<evidence type="ECO:0000313" key="2">
    <source>
        <dbReference type="EMBL" id="EMD83068.1"/>
    </source>
</evidence>
<keyword evidence="1" id="KW-1133">Transmembrane helix</keyword>
<accession>M2U501</accession>
<dbReference type="Proteomes" id="UP000011717">
    <property type="component" value="Unassembled WGS sequence"/>
</dbReference>
<evidence type="ECO:0000256" key="1">
    <source>
        <dbReference type="SAM" id="Phobius"/>
    </source>
</evidence>
<keyword evidence="1" id="KW-0812">Transmembrane</keyword>
<keyword evidence="1" id="KW-0472">Membrane</keyword>